<evidence type="ECO:0000313" key="3">
    <source>
        <dbReference type="Proteomes" id="UP000185622"/>
    </source>
</evidence>
<evidence type="ECO:0000313" key="2">
    <source>
        <dbReference type="EMBL" id="AQS48918.1"/>
    </source>
</evidence>
<keyword evidence="1" id="KW-1133">Transmembrane helix</keyword>
<gene>
    <name evidence="2" type="ORF">BMG03_14815</name>
</gene>
<dbReference type="Proteomes" id="UP000185622">
    <property type="component" value="Chromosome"/>
</dbReference>
<name>A0ABM6IJA4_9RHOB</name>
<evidence type="ECO:0000256" key="1">
    <source>
        <dbReference type="SAM" id="Phobius"/>
    </source>
</evidence>
<dbReference type="RefSeq" id="WP_075776906.1">
    <property type="nucleotide sequence ID" value="NZ_CP019437.1"/>
</dbReference>
<reference evidence="2 3" key="1">
    <citation type="submission" date="2017-01" db="EMBL/GenBank/DDBJ databases">
        <title>The complete genome sequence of a sulfur-oxidizing marine bacterium Thioclava sp. 25B10_4T.</title>
        <authorList>
            <person name="Liu Y."/>
            <person name="Lai Q."/>
            <person name="Shao Z."/>
        </authorList>
    </citation>
    <scope>NUCLEOTIDE SEQUENCE [LARGE SCALE GENOMIC DNA]</scope>
    <source>
        <strain evidence="2 3">25B10_4</strain>
    </source>
</reference>
<organism evidence="2 3">
    <name type="scientific">Thioclava nitratireducens</name>
    <dbReference type="NCBI Taxonomy" id="1915078"/>
    <lineage>
        <taxon>Bacteria</taxon>
        <taxon>Pseudomonadati</taxon>
        <taxon>Pseudomonadota</taxon>
        <taxon>Alphaproteobacteria</taxon>
        <taxon>Rhodobacterales</taxon>
        <taxon>Paracoccaceae</taxon>
        <taxon>Thioclava</taxon>
    </lineage>
</organism>
<keyword evidence="3" id="KW-1185">Reference proteome</keyword>
<dbReference type="EMBL" id="CP019437">
    <property type="protein sequence ID" value="AQS48918.1"/>
    <property type="molecule type" value="Genomic_DNA"/>
</dbReference>
<protein>
    <submittedName>
        <fullName evidence="2">Uncharacterized protein</fullName>
    </submittedName>
</protein>
<keyword evidence="1" id="KW-0472">Membrane</keyword>
<keyword evidence="1" id="KW-0812">Transmembrane</keyword>
<feature type="transmembrane region" description="Helical" evidence="1">
    <location>
        <begin position="37"/>
        <end position="55"/>
    </location>
</feature>
<proteinExistence type="predicted"/>
<feature type="transmembrane region" description="Helical" evidence="1">
    <location>
        <begin position="12"/>
        <end position="31"/>
    </location>
</feature>
<sequence length="62" mass="6487">MGFRQKRHELVGLVGAIGVVIALAGFVGGYLSTGATIVLTFGVWIVGTMLVRVFTDPPDPGK</sequence>
<accession>A0ABM6IJA4</accession>